<dbReference type="KEGG" id="hat:RC74_03765"/>
<gene>
    <name evidence="7" type="ORF">RC74_03765</name>
</gene>
<feature type="transmembrane region" description="Helical" evidence="5">
    <location>
        <begin position="43"/>
        <end position="60"/>
    </location>
</feature>
<evidence type="ECO:0000313" key="8">
    <source>
        <dbReference type="Proteomes" id="UP000070371"/>
    </source>
</evidence>
<feature type="transmembrane region" description="Helical" evidence="5">
    <location>
        <begin position="112"/>
        <end position="138"/>
    </location>
</feature>
<dbReference type="PANTHER" id="PTHR37422:SF13">
    <property type="entry name" value="LIPOPOLYSACCHARIDE BIOSYNTHESIS PROTEIN PA4999-RELATED"/>
    <property type="match status" value="1"/>
</dbReference>
<dbReference type="Pfam" id="PF04932">
    <property type="entry name" value="Wzy_C"/>
    <property type="match status" value="1"/>
</dbReference>
<dbReference type="InterPro" id="IPR007016">
    <property type="entry name" value="O-antigen_ligase-rel_domated"/>
</dbReference>
<feature type="transmembrane region" description="Helical" evidence="5">
    <location>
        <begin position="275"/>
        <end position="293"/>
    </location>
</feature>
<dbReference type="OrthoDB" id="4391260at2"/>
<evidence type="ECO:0000256" key="1">
    <source>
        <dbReference type="ARBA" id="ARBA00004141"/>
    </source>
</evidence>
<name>A0A126UWT9_9RHOB</name>
<feature type="transmembrane region" description="Helical" evidence="5">
    <location>
        <begin position="414"/>
        <end position="432"/>
    </location>
</feature>
<evidence type="ECO:0000256" key="3">
    <source>
        <dbReference type="ARBA" id="ARBA00022989"/>
    </source>
</evidence>
<dbReference type="Proteomes" id="UP000070371">
    <property type="component" value="Chromosome"/>
</dbReference>
<evidence type="ECO:0000256" key="4">
    <source>
        <dbReference type="ARBA" id="ARBA00023136"/>
    </source>
</evidence>
<evidence type="ECO:0000259" key="6">
    <source>
        <dbReference type="Pfam" id="PF04932"/>
    </source>
</evidence>
<reference evidence="7 8" key="1">
    <citation type="submission" date="2016-02" db="EMBL/GenBank/DDBJ databases">
        <title>Complete genome sequence of Halocynthiibacter arcticus PAMC 20958t from arctic marine sediment.</title>
        <authorList>
            <person name="Lee Y.M."/>
            <person name="Baek K."/>
            <person name="Lee H.K."/>
            <person name="Shin S.C."/>
        </authorList>
    </citation>
    <scope>NUCLEOTIDE SEQUENCE [LARGE SCALE GENOMIC DNA]</scope>
    <source>
        <strain evidence="7">PAMC 20958</strain>
    </source>
</reference>
<organism evidence="7 8">
    <name type="scientific">Falsihalocynthiibacter arcticus</name>
    <dbReference type="NCBI Taxonomy" id="1579316"/>
    <lineage>
        <taxon>Bacteria</taxon>
        <taxon>Pseudomonadati</taxon>
        <taxon>Pseudomonadota</taxon>
        <taxon>Alphaproteobacteria</taxon>
        <taxon>Rhodobacterales</taxon>
        <taxon>Roseobacteraceae</taxon>
        <taxon>Falsihalocynthiibacter</taxon>
    </lineage>
</organism>
<proteinExistence type="predicted"/>
<accession>A0A126UWT9</accession>
<dbReference type="RefSeq" id="WP_039001628.1">
    <property type="nucleotide sequence ID" value="NZ_CP014327.1"/>
</dbReference>
<keyword evidence="3 5" id="KW-1133">Transmembrane helix</keyword>
<feature type="domain" description="O-antigen ligase-related" evidence="6">
    <location>
        <begin position="237"/>
        <end position="365"/>
    </location>
</feature>
<feature type="transmembrane region" description="Helical" evidence="5">
    <location>
        <begin position="226"/>
        <end position="246"/>
    </location>
</feature>
<keyword evidence="2 5" id="KW-0812">Transmembrane</keyword>
<evidence type="ECO:0000256" key="5">
    <source>
        <dbReference type="SAM" id="Phobius"/>
    </source>
</evidence>
<evidence type="ECO:0000313" key="7">
    <source>
        <dbReference type="EMBL" id="AML50504.1"/>
    </source>
</evidence>
<feature type="transmembrane region" description="Helical" evidence="5">
    <location>
        <begin position="192"/>
        <end position="214"/>
    </location>
</feature>
<keyword evidence="4 5" id="KW-0472">Membrane</keyword>
<dbReference type="PANTHER" id="PTHR37422">
    <property type="entry name" value="TEICHURONIC ACID BIOSYNTHESIS PROTEIN TUAE"/>
    <property type="match status" value="1"/>
</dbReference>
<dbReference type="EMBL" id="CP014327">
    <property type="protein sequence ID" value="AML50504.1"/>
    <property type="molecule type" value="Genomic_DNA"/>
</dbReference>
<dbReference type="InterPro" id="IPR051533">
    <property type="entry name" value="WaaL-like"/>
</dbReference>
<feature type="transmembrane region" description="Helical" evidence="5">
    <location>
        <begin position="72"/>
        <end position="92"/>
    </location>
</feature>
<feature type="transmembrane region" description="Helical" evidence="5">
    <location>
        <begin position="358"/>
        <end position="378"/>
    </location>
</feature>
<dbReference type="AlphaFoldDB" id="A0A126UWT9"/>
<sequence length="441" mass="48424">MSNSKASWSPRSLHTKFAWTLTILLLLAPLPLGSNRPVPWMAWTFVLAILLLLYVAVLSLKTPARKLRSRAVWPAFALGIPFVIYALLQALPLGLSNLKLPNDLQLYLPSDYISLTPAATALGTLRISGYGVLFFLIFETATRQSLLKRMAWALFLGISLHAAWSMVALKLLGDVTLVGEKTAYLGSATGTFINRNSFATFLGMGLCLGLAMILDRSNKLPSTTTTIRLETALLWMYLALIAIALVSTQSRMGVFATALGTSVVIYRMKPAKTWYIYAVILLPLILLFAGNLAERAFFSLIDSEGRRELWAQSFELLKIRPFTGFGLDSFPQSFALQHAPPLARDVVWEYAHNSYLTLWIQSGVIFGSLPLLALLWGGTKLVRAPNPQDPIATSALAILVLAGTHSLVDFSLEMQANAFLFTAVFAMGLAAVQPRKNRSIT</sequence>
<comment type="subcellular location">
    <subcellularLocation>
        <location evidence="1">Membrane</location>
        <topology evidence="1">Multi-pass membrane protein</topology>
    </subcellularLocation>
</comment>
<protein>
    <recommendedName>
        <fullName evidence="6">O-antigen ligase-related domain-containing protein</fullName>
    </recommendedName>
</protein>
<evidence type="ECO:0000256" key="2">
    <source>
        <dbReference type="ARBA" id="ARBA00022692"/>
    </source>
</evidence>
<dbReference type="GO" id="GO:0016020">
    <property type="term" value="C:membrane"/>
    <property type="evidence" value="ECO:0007669"/>
    <property type="project" value="UniProtKB-SubCell"/>
</dbReference>
<keyword evidence="8" id="KW-1185">Reference proteome</keyword>
<feature type="transmembrane region" description="Helical" evidence="5">
    <location>
        <begin position="150"/>
        <end position="172"/>
    </location>
</feature>
<dbReference type="STRING" id="1579316.RC74_03765"/>